<feature type="signal peptide" evidence="2">
    <location>
        <begin position="1"/>
        <end position="28"/>
    </location>
</feature>
<feature type="compositionally biased region" description="Acidic residues" evidence="1">
    <location>
        <begin position="1217"/>
        <end position="1226"/>
    </location>
</feature>
<proteinExistence type="predicted"/>
<evidence type="ECO:0000313" key="5">
    <source>
        <dbReference type="Proteomes" id="UP000310636"/>
    </source>
</evidence>
<dbReference type="Pfam" id="PF00395">
    <property type="entry name" value="SLH"/>
    <property type="match status" value="3"/>
</dbReference>
<comment type="caution">
    <text evidence="4">The sequence shown here is derived from an EMBL/GenBank/DDBJ whole genome shotgun (WGS) entry which is preliminary data.</text>
</comment>
<dbReference type="InterPro" id="IPR001119">
    <property type="entry name" value="SLH_dom"/>
</dbReference>
<dbReference type="Proteomes" id="UP000310636">
    <property type="component" value="Unassembled WGS sequence"/>
</dbReference>
<accession>A0A4S4C632</accession>
<sequence length="1560" mass="163254">MNRFVAQCTAALLAFAMLLGLSPLSALAADPTETQTYSKSFQPVAGRAIAATISTTDAVFGAKLAAAADDALVGTIASTADSNYLAAKALFEQDYTLSGDFELISWALTLDGQTVTELPEGTTIAYSNYEVVSGTGNASVFASHSGTLAAVPGVNIIDFLNLGMIFQADFTLSSLDSTIIIANDKFTPKTVTRAYEDGLEYFSVAVTGSSAELPSSGSVQVSNVENNSQEWADIQQLLQARYNGTLNFSVHDLALHSGVNEIPLPEQAQATVTVRLATIAGDPYIYQYANGSLTKLTAAKSDAGSAGAANYSFRTDGLSGIVLLSSSGLTEKINAYTRTYSDASGMFTAAVTSSTAGALPETGTLDMRMDTDAGQTQAIRKLLGAKYSGTLNFAVYDAVLLNDQNEEVAWPSDAESVVTAKTYQTTPFVFTYADGKLTKLATANAGSGTIYDYTFQTKNLDNLVILNSSGVTVNRFSDFAAGTYRITANLYVKGENNEVLPGVTAYLTNPDLPPVKAMENNAIMTVDEYGDLTLTIDVKNGIFSLQHIEDGEDVHIVDSTYGADEGATAGIWGPYTGRIMQLVVAVDNLNEEYAFTNALEYPTILEMEKTMPVHLGVDFSSATRMLDGDGESTTFTDEATGAAVTLQTTDSQLAGTLGAAKLSVTELTEGDSYEAARAALTKEYVDEPAFKLYDIRLLTAEGQEIAFSWSEALAVTLPLGDGVTNGEVSAVANGSATKLSATAGENSLSFEGVSSLGQFAVVDKNSIPAWVQATAIDAESGITLKAYSIDSDIPQEGKTLGMFSERTKSLFSMLASQETEGDSFATALQGLTASEQTEESEQTDLLNPVVEKTYRIAIVNTVLLGVIDMMEASKPDSGASWQVWRGQMDAFIQAIVPAADKDSRFYLITSDGAAAKALELGAVIQNGVATIDLMPRSLSAEEGVARMFSLYWGQRGVQATTTRPISYVVAVKNLVAEQPAAVTGLTANGSEQTGVAEGVGYTLTGNKATEAGDYTAVATLTAGYMWSDGTTAPLSIPWTIAAQSTGGTGGNGSGPVTKTVTANLYVPGSLNTQLPGITAYLTNGSNPQGIGGYPKQAPTTPVANNAQLTTDTDGKMTLVLNIPNPVFTLQKLDGSSNARVVATKRDSAAYGSYTGRITQVTVELLDNSGTYVFSDSVEYPTLLGIEWFVPLTLSVNFEGGDSGLPSAGNVDVGDLAGEPEGEEGTEETTTADGTVITKVTQSDGSVLISMKTKNGSTSETSVSAGGKSTTTIVLSEQEAAGIKAGAALPLPMPSVVVTNRLDTAASFTLTSLGSDSVASLLVSVPASKVTPGTVVVMVKEDGTTQVVAGTKYNDGTISFTAEKNVTYKLVDNGKSFTDVAADSWYADAVQYMSAREWMQGTSDGFSPNDSTSRGMIVTMLHRMAGLPAASAGSHSFTDVASGKYYAEAAAWAGEQGLANGYSDGSFGADDPITREQLAVILWRYAGSPSGSDGLNGFADRDRASGYAAEALAWAVEKGMLSGKGNGILDPQGQATRSQTAKILMSFMEAQSAEPAQSTEQ</sequence>
<organism evidence="4 5">
    <name type="scientific">Cohnella fermenti</name>
    <dbReference type="NCBI Taxonomy" id="2565925"/>
    <lineage>
        <taxon>Bacteria</taxon>
        <taxon>Bacillati</taxon>
        <taxon>Bacillota</taxon>
        <taxon>Bacilli</taxon>
        <taxon>Bacillales</taxon>
        <taxon>Paenibacillaceae</taxon>
        <taxon>Cohnella</taxon>
    </lineage>
</organism>
<gene>
    <name evidence="4" type="ORF">E6C55_05520</name>
</gene>
<name>A0A4S4C632_9BACL</name>
<protein>
    <submittedName>
        <fullName evidence="4">S-layer homology domain-containing protein</fullName>
    </submittedName>
</protein>
<evidence type="ECO:0000313" key="4">
    <source>
        <dbReference type="EMBL" id="THF83310.1"/>
    </source>
</evidence>
<feature type="region of interest" description="Disordered" evidence="1">
    <location>
        <begin position="1205"/>
        <end position="1230"/>
    </location>
</feature>
<evidence type="ECO:0000256" key="2">
    <source>
        <dbReference type="SAM" id="SignalP"/>
    </source>
</evidence>
<evidence type="ECO:0000256" key="1">
    <source>
        <dbReference type="SAM" id="MobiDB-lite"/>
    </source>
</evidence>
<evidence type="ECO:0000259" key="3">
    <source>
        <dbReference type="PROSITE" id="PS51272"/>
    </source>
</evidence>
<dbReference type="PROSITE" id="PS51272">
    <property type="entry name" value="SLH"/>
    <property type="match status" value="3"/>
</dbReference>
<dbReference type="EMBL" id="SSOB01000005">
    <property type="protein sequence ID" value="THF83310.1"/>
    <property type="molecule type" value="Genomic_DNA"/>
</dbReference>
<keyword evidence="5" id="KW-1185">Reference proteome</keyword>
<keyword evidence="2" id="KW-0732">Signal</keyword>
<feature type="domain" description="SLH" evidence="3">
    <location>
        <begin position="1432"/>
        <end position="1495"/>
    </location>
</feature>
<dbReference type="OrthoDB" id="9997at2"/>
<dbReference type="RefSeq" id="WP_136368790.1">
    <property type="nucleotide sequence ID" value="NZ_SSOB01000005.1"/>
</dbReference>
<feature type="chain" id="PRO_5020506911" evidence="2">
    <location>
        <begin position="29"/>
        <end position="1560"/>
    </location>
</feature>
<feature type="domain" description="SLH" evidence="3">
    <location>
        <begin position="1497"/>
        <end position="1557"/>
    </location>
</feature>
<reference evidence="4 5" key="1">
    <citation type="submission" date="2019-04" db="EMBL/GenBank/DDBJ databases">
        <title>Cohnella sp. nov. isolated from preserved vegetables.</title>
        <authorList>
            <person name="Lin S.-Y."/>
            <person name="Hung M.-H."/>
            <person name="Young C.-C."/>
        </authorList>
    </citation>
    <scope>NUCLEOTIDE SEQUENCE [LARGE SCALE GENOMIC DNA]</scope>
    <source>
        <strain evidence="4 5">CC-MHH1044</strain>
    </source>
</reference>
<feature type="domain" description="SLH" evidence="3">
    <location>
        <begin position="1372"/>
        <end position="1431"/>
    </location>
</feature>